<keyword evidence="5 12" id="KW-0028">Amino-acid biosynthesis</keyword>
<comment type="catalytic activity">
    <reaction evidence="11 12">
        <text>O-phospho-L-serine + 2-oxoglutarate = 3-phosphooxypyruvate + L-glutamate</text>
        <dbReference type="Rhea" id="RHEA:14329"/>
        <dbReference type="ChEBI" id="CHEBI:16810"/>
        <dbReference type="ChEBI" id="CHEBI:18110"/>
        <dbReference type="ChEBI" id="CHEBI:29985"/>
        <dbReference type="ChEBI" id="CHEBI:57524"/>
        <dbReference type="EC" id="2.6.1.52"/>
    </reaction>
</comment>
<dbReference type="GO" id="GO:0006564">
    <property type="term" value="P:L-serine biosynthetic process"/>
    <property type="evidence" value="ECO:0007669"/>
    <property type="project" value="UniProtKB-UniRule"/>
</dbReference>
<evidence type="ECO:0000256" key="8">
    <source>
        <dbReference type="ARBA" id="ARBA00023096"/>
    </source>
</evidence>
<evidence type="ECO:0000256" key="12">
    <source>
        <dbReference type="HAMAP-Rule" id="MF_00160"/>
    </source>
</evidence>
<dbReference type="AlphaFoldDB" id="A0A085WHJ1"/>
<feature type="binding site" evidence="12">
    <location>
        <begin position="238"/>
        <end position="239"/>
    </location>
    <ligand>
        <name>pyridoxal 5'-phosphate</name>
        <dbReference type="ChEBI" id="CHEBI:597326"/>
    </ligand>
</feature>
<feature type="binding site" evidence="12">
    <location>
        <position position="153"/>
    </location>
    <ligand>
        <name>pyridoxal 5'-phosphate</name>
        <dbReference type="ChEBI" id="CHEBI:597326"/>
    </ligand>
</feature>
<dbReference type="EMBL" id="JMCB01000008">
    <property type="protein sequence ID" value="KFE67154.1"/>
    <property type="molecule type" value="Genomic_DNA"/>
</dbReference>
<evidence type="ECO:0000313" key="14">
    <source>
        <dbReference type="EMBL" id="KFE67154.1"/>
    </source>
</evidence>
<dbReference type="InterPro" id="IPR000192">
    <property type="entry name" value="Aminotrans_V_dom"/>
</dbReference>
<proteinExistence type="inferred from homology"/>
<dbReference type="PANTHER" id="PTHR43247">
    <property type="entry name" value="PHOSPHOSERINE AMINOTRANSFERASE"/>
    <property type="match status" value="1"/>
</dbReference>
<keyword evidence="8 12" id="KW-0664">Pyridoxine biosynthesis</keyword>
<dbReference type="GO" id="GO:0005737">
    <property type="term" value="C:cytoplasm"/>
    <property type="evidence" value="ECO:0007669"/>
    <property type="project" value="UniProtKB-SubCell"/>
</dbReference>
<gene>
    <name evidence="12" type="primary">serC</name>
    <name evidence="14" type="ORF">DB31_8507</name>
</gene>
<evidence type="ECO:0000256" key="5">
    <source>
        <dbReference type="ARBA" id="ARBA00022605"/>
    </source>
</evidence>
<dbReference type="GO" id="GO:0004648">
    <property type="term" value="F:O-phospho-L-serine:2-oxoglutarate aminotransferase activity"/>
    <property type="evidence" value="ECO:0007669"/>
    <property type="project" value="UniProtKB-UniRule"/>
</dbReference>
<dbReference type="NCBIfam" id="NF003764">
    <property type="entry name" value="PRK05355.1"/>
    <property type="match status" value="1"/>
</dbReference>
<keyword evidence="7 12" id="KW-0663">Pyridoxal phosphate</keyword>
<dbReference type="Pfam" id="PF00266">
    <property type="entry name" value="Aminotran_5"/>
    <property type="match status" value="1"/>
</dbReference>
<dbReference type="GO" id="GO:0008615">
    <property type="term" value="P:pyridoxine biosynthetic process"/>
    <property type="evidence" value="ECO:0007669"/>
    <property type="project" value="UniProtKB-UniRule"/>
</dbReference>
<dbReference type="PIRSF" id="PIRSF000525">
    <property type="entry name" value="SerC"/>
    <property type="match status" value="1"/>
</dbReference>
<dbReference type="Gene3D" id="3.40.640.10">
    <property type="entry name" value="Type I PLP-dependent aspartate aminotransferase-like (Major domain)"/>
    <property type="match status" value="1"/>
</dbReference>
<dbReference type="PANTHER" id="PTHR43247:SF1">
    <property type="entry name" value="PHOSPHOSERINE AMINOTRANSFERASE"/>
    <property type="match status" value="1"/>
</dbReference>
<evidence type="ECO:0000256" key="4">
    <source>
        <dbReference type="ARBA" id="ARBA00022576"/>
    </source>
</evidence>
<keyword evidence="12" id="KW-0963">Cytoplasm</keyword>
<comment type="cofactor">
    <cofactor evidence="12">
        <name>pyridoxal 5'-phosphate</name>
        <dbReference type="ChEBI" id="CHEBI:597326"/>
    </cofactor>
    <text evidence="12">Binds 1 pyridoxal phosphate per subunit.</text>
</comment>
<feature type="modified residue" description="N6-(pyridoxal phosphate)lysine" evidence="12">
    <location>
        <position position="197"/>
    </location>
</feature>
<accession>A0A085WHJ1</accession>
<reference evidence="14 15" key="1">
    <citation type="submission" date="2014-04" db="EMBL/GenBank/DDBJ databases">
        <title>Genome assembly of Hyalangium minutum DSM 14724.</title>
        <authorList>
            <person name="Sharma G."/>
            <person name="Subramanian S."/>
        </authorList>
    </citation>
    <scope>NUCLEOTIDE SEQUENCE [LARGE SCALE GENOMIC DNA]</scope>
    <source>
        <strain evidence="14 15">DSM 14724</strain>
    </source>
</reference>
<dbReference type="RefSeq" id="WP_044191169.1">
    <property type="nucleotide sequence ID" value="NZ_JMCB01000008.1"/>
</dbReference>
<keyword evidence="4 12" id="KW-0032">Aminotransferase</keyword>
<comment type="caution">
    <text evidence="14">The sequence shown here is derived from an EMBL/GenBank/DDBJ whole genome shotgun (WGS) entry which is preliminary data.</text>
</comment>
<dbReference type="HAMAP" id="MF_00160">
    <property type="entry name" value="SerC_aminotrans_5"/>
    <property type="match status" value="1"/>
</dbReference>
<comment type="pathway">
    <text evidence="2 12">Amino-acid biosynthesis; L-serine biosynthesis; L-serine from 3-phospho-D-glycerate: step 2/3.</text>
</comment>
<feature type="binding site" evidence="12">
    <location>
        <position position="41"/>
    </location>
    <ligand>
        <name>L-glutamate</name>
        <dbReference type="ChEBI" id="CHEBI:29985"/>
    </ligand>
</feature>
<evidence type="ECO:0000256" key="10">
    <source>
        <dbReference type="ARBA" id="ARBA00047630"/>
    </source>
</evidence>
<dbReference type="InterPro" id="IPR015421">
    <property type="entry name" value="PyrdxlP-dep_Trfase_major"/>
</dbReference>
<dbReference type="STRING" id="394096.DB31_8507"/>
<dbReference type="InterPro" id="IPR015422">
    <property type="entry name" value="PyrdxlP-dep_Trfase_small"/>
</dbReference>
<comment type="pathway">
    <text evidence="1 12">Cofactor biosynthesis; pyridoxine 5'-phosphate biosynthesis; pyridoxine 5'-phosphate from D-erythrose 4-phosphate: step 3/5.</text>
</comment>
<dbReference type="InterPro" id="IPR015424">
    <property type="entry name" value="PyrdxlP-dep_Trfase"/>
</dbReference>
<dbReference type="Proteomes" id="UP000028725">
    <property type="component" value="Unassembled WGS sequence"/>
</dbReference>
<dbReference type="PATRIC" id="fig|394096.3.peg.4548"/>
<evidence type="ECO:0000256" key="6">
    <source>
        <dbReference type="ARBA" id="ARBA00022679"/>
    </source>
</evidence>
<evidence type="ECO:0000256" key="1">
    <source>
        <dbReference type="ARBA" id="ARBA00004915"/>
    </source>
</evidence>
<feature type="binding site" evidence="12">
    <location>
        <position position="101"/>
    </location>
    <ligand>
        <name>pyridoxal 5'-phosphate</name>
        <dbReference type="ChEBI" id="CHEBI:597326"/>
    </ligand>
</feature>
<comment type="subunit">
    <text evidence="12">Homodimer.</text>
</comment>
<evidence type="ECO:0000259" key="13">
    <source>
        <dbReference type="Pfam" id="PF00266"/>
    </source>
</evidence>
<evidence type="ECO:0000256" key="7">
    <source>
        <dbReference type="ARBA" id="ARBA00022898"/>
    </source>
</evidence>
<dbReference type="InterPro" id="IPR022278">
    <property type="entry name" value="Pser_aminoTfrase"/>
</dbReference>
<comment type="subcellular location">
    <subcellularLocation>
        <location evidence="12">Cytoplasm</location>
    </subcellularLocation>
</comment>
<evidence type="ECO:0000256" key="9">
    <source>
        <dbReference type="ARBA" id="ARBA00023299"/>
    </source>
</evidence>
<feature type="binding site" evidence="12">
    <location>
        <position position="196"/>
    </location>
    <ligand>
        <name>pyridoxal 5'-phosphate</name>
        <dbReference type="ChEBI" id="CHEBI:597326"/>
    </ligand>
</feature>
<keyword evidence="9 12" id="KW-0718">Serine biosynthesis</keyword>
<feature type="domain" description="Aminotransferase class V" evidence="13">
    <location>
        <begin position="4"/>
        <end position="350"/>
    </location>
</feature>
<dbReference type="NCBIfam" id="TIGR01364">
    <property type="entry name" value="serC_1"/>
    <property type="match status" value="1"/>
</dbReference>
<dbReference type="Gene3D" id="3.90.1150.10">
    <property type="entry name" value="Aspartate Aminotransferase, domain 1"/>
    <property type="match status" value="1"/>
</dbReference>
<evidence type="ECO:0000256" key="3">
    <source>
        <dbReference type="ARBA" id="ARBA00006904"/>
    </source>
</evidence>
<protein>
    <recommendedName>
        <fullName evidence="12">Phosphoserine aminotransferase</fullName>
        <ecNumber evidence="12">2.6.1.52</ecNumber>
    </recommendedName>
    <alternativeName>
        <fullName evidence="12">Phosphohydroxythreonine aminotransferase</fullName>
        <shortName evidence="12">PSAT</shortName>
    </alternativeName>
</protein>
<dbReference type="FunFam" id="3.40.640.10:FF:000010">
    <property type="entry name" value="Phosphoserine aminotransferase"/>
    <property type="match status" value="1"/>
</dbReference>
<feature type="binding site" evidence="12">
    <location>
        <position position="173"/>
    </location>
    <ligand>
        <name>pyridoxal 5'-phosphate</name>
        <dbReference type="ChEBI" id="CHEBI:597326"/>
    </ligand>
</feature>
<comment type="caution">
    <text evidence="12">Lacks conserved residue(s) required for the propagation of feature annotation.</text>
</comment>
<feature type="binding site" evidence="12">
    <location>
        <begin position="75"/>
        <end position="76"/>
    </location>
    <ligand>
        <name>pyridoxal 5'-phosphate</name>
        <dbReference type="ChEBI" id="CHEBI:597326"/>
    </ligand>
</feature>
<sequence>MRVINFNAGPAGLPQPALERAREELLDFQGTGMSIMEHSHRGKEYEAVHNEAISLLTELLGIPSTHQVLFLQGGASQQFAQVPMNFLTPETSADYLMTGVWSEKARDEAKYYGQSRIAATTINADKRYTRVPKQEEMQLDPAAAYVHMTSNNTIYGTQWHTFPEVGSVPLIADMSSDLLWKPIDVSKFAMIYAGAQKNVGPSGIVLVIIDKGFMAKGSTNIPKIFRYSTYAENNSLYNTPPTFSIYLCRNVLAWIKSVGGLPQLERWNREKGELLYGMIDRHADFFRAPVEKGSRSYMNGVFRLPTEALDETFVAEAKKAGMVGLKGYRSVGGIRVSMYNAVTVDNVKTLVAFMEQFVKKHG</sequence>
<evidence type="ECO:0000256" key="2">
    <source>
        <dbReference type="ARBA" id="ARBA00005099"/>
    </source>
</evidence>
<dbReference type="OrthoDB" id="9809412at2"/>
<comment type="catalytic activity">
    <reaction evidence="10 12">
        <text>4-(phosphooxy)-L-threonine + 2-oxoglutarate = (R)-3-hydroxy-2-oxo-4-phosphooxybutanoate + L-glutamate</text>
        <dbReference type="Rhea" id="RHEA:16573"/>
        <dbReference type="ChEBI" id="CHEBI:16810"/>
        <dbReference type="ChEBI" id="CHEBI:29985"/>
        <dbReference type="ChEBI" id="CHEBI:58452"/>
        <dbReference type="ChEBI" id="CHEBI:58538"/>
        <dbReference type="EC" id="2.6.1.52"/>
    </reaction>
</comment>
<comment type="function">
    <text evidence="12">Catalyzes the reversible conversion of 3-phosphohydroxypyruvate to phosphoserine and of 3-hydroxy-2-oxo-4-phosphonooxybutanoate to phosphohydroxythreonine.</text>
</comment>
<organism evidence="14 15">
    <name type="scientific">Hyalangium minutum</name>
    <dbReference type="NCBI Taxonomy" id="394096"/>
    <lineage>
        <taxon>Bacteria</taxon>
        <taxon>Pseudomonadati</taxon>
        <taxon>Myxococcota</taxon>
        <taxon>Myxococcia</taxon>
        <taxon>Myxococcales</taxon>
        <taxon>Cystobacterineae</taxon>
        <taxon>Archangiaceae</taxon>
        <taxon>Hyalangium</taxon>
    </lineage>
</organism>
<keyword evidence="6 12" id="KW-0808">Transferase</keyword>
<evidence type="ECO:0000256" key="11">
    <source>
        <dbReference type="ARBA" id="ARBA00049007"/>
    </source>
</evidence>
<dbReference type="UniPathway" id="UPA00244">
    <property type="reaction ID" value="UER00311"/>
</dbReference>
<dbReference type="EC" id="2.6.1.52" evidence="12"/>
<comment type="similarity">
    <text evidence="3 12">Belongs to the class-V pyridoxal-phosphate-dependent aminotransferase family. SerC subfamily.</text>
</comment>
<dbReference type="UniPathway" id="UPA00135">
    <property type="reaction ID" value="UER00197"/>
</dbReference>
<dbReference type="FunFam" id="3.90.1150.10:FF:000006">
    <property type="entry name" value="Phosphoserine aminotransferase"/>
    <property type="match status" value="1"/>
</dbReference>
<dbReference type="GO" id="GO:0030170">
    <property type="term" value="F:pyridoxal phosphate binding"/>
    <property type="evidence" value="ECO:0007669"/>
    <property type="project" value="UniProtKB-UniRule"/>
</dbReference>
<evidence type="ECO:0000313" key="15">
    <source>
        <dbReference type="Proteomes" id="UP000028725"/>
    </source>
</evidence>
<keyword evidence="15" id="KW-1185">Reference proteome</keyword>
<dbReference type="SUPFAM" id="SSF53383">
    <property type="entry name" value="PLP-dependent transferases"/>
    <property type="match status" value="1"/>
</dbReference>
<name>A0A085WHJ1_9BACT</name>